<evidence type="ECO:0000313" key="6">
    <source>
        <dbReference type="EMBL" id="OHA95577.1"/>
    </source>
</evidence>
<sequence>MWTISHSSMRKQNYFKENKIEYVDYKDVETLKKFLTPHARIQSRKRSGIPSKFERQLAVAIKRARFFGLLPYVSR</sequence>
<dbReference type="SUPFAM" id="SSF46911">
    <property type="entry name" value="Ribosomal protein S18"/>
    <property type="match status" value="1"/>
</dbReference>
<evidence type="ECO:0000256" key="1">
    <source>
        <dbReference type="ARBA" id="ARBA00005589"/>
    </source>
</evidence>
<dbReference type="GO" id="GO:0070181">
    <property type="term" value="F:small ribosomal subunit rRNA binding"/>
    <property type="evidence" value="ECO:0007669"/>
    <property type="project" value="TreeGrafter"/>
</dbReference>
<dbReference type="AlphaFoldDB" id="A0A1G2TE62"/>
<comment type="caution">
    <text evidence="6">The sequence shown here is derived from an EMBL/GenBank/DDBJ whole genome shotgun (WGS) entry which is preliminary data.</text>
</comment>
<evidence type="ECO:0000256" key="3">
    <source>
        <dbReference type="ARBA" id="ARBA00023274"/>
    </source>
</evidence>
<evidence type="ECO:0000313" key="7">
    <source>
        <dbReference type="Proteomes" id="UP000178175"/>
    </source>
</evidence>
<evidence type="ECO:0000256" key="2">
    <source>
        <dbReference type="ARBA" id="ARBA00022980"/>
    </source>
</evidence>
<evidence type="ECO:0000256" key="4">
    <source>
        <dbReference type="HAMAP-Rule" id="MF_00270"/>
    </source>
</evidence>
<keyword evidence="2 4" id="KW-0689">Ribosomal protein</keyword>
<dbReference type="PANTHER" id="PTHR13479:SF40">
    <property type="entry name" value="SMALL RIBOSOMAL SUBUNIT PROTEIN BS18M"/>
    <property type="match status" value="1"/>
</dbReference>
<name>A0A1G2TE62_9BACT</name>
<dbReference type="InterPro" id="IPR001648">
    <property type="entry name" value="Ribosomal_bS18"/>
</dbReference>
<dbReference type="EMBL" id="MHVR01000023">
    <property type="protein sequence ID" value="OHA95577.1"/>
    <property type="molecule type" value="Genomic_DNA"/>
</dbReference>
<comment type="function">
    <text evidence="4">Binds as a heterodimer with protein bS6 to the central domain of the 16S rRNA, where it helps stabilize the platform of the 30S subunit.</text>
</comment>
<gene>
    <name evidence="4" type="primary">rpsR</name>
    <name evidence="6" type="ORF">A3C70_00950</name>
</gene>
<dbReference type="HAMAP" id="MF_00270">
    <property type="entry name" value="Ribosomal_bS18"/>
    <property type="match status" value="1"/>
</dbReference>
<protein>
    <recommendedName>
        <fullName evidence="4">Small ribosomal subunit protein bS18</fullName>
    </recommendedName>
</protein>
<dbReference type="NCBIfam" id="TIGR00165">
    <property type="entry name" value="S18"/>
    <property type="match status" value="1"/>
</dbReference>
<dbReference type="InterPro" id="IPR036870">
    <property type="entry name" value="Ribosomal_bS18_sf"/>
</dbReference>
<keyword evidence="4" id="KW-0694">RNA-binding</keyword>
<reference evidence="6 7" key="1">
    <citation type="journal article" date="2016" name="Nat. Commun.">
        <title>Thousands of microbial genomes shed light on interconnected biogeochemical processes in an aquifer system.</title>
        <authorList>
            <person name="Anantharaman K."/>
            <person name="Brown C.T."/>
            <person name="Hug L.A."/>
            <person name="Sharon I."/>
            <person name="Castelle C.J."/>
            <person name="Probst A.J."/>
            <person name="Thomas B.C."/>
            <person name="Singh A."/>
            <person name="Wilkins M.J."/>
            <person name="Karaoz U."/>
            <person name="Brodie E.L."/>
            <person name="Williams K.H."/>
            <person name="Hubbard S.S."/>
            <person name="Banfield J.F."/>
        </authorList>
    </citation>
    <scope>NUCLEOTIDE SEQUENCE [LARGE SCALE GENOMIC DNA]</scope>
</reference>
<organism evidence="6 7">
    <name type="scientific">Candidatus Zambryskibacteria bacterium RIFCSPHIGHO2_02_FULL_43_14</name>
    <dbReference type="NCBI Taxonomy" id="1802748"/>
    <lineage>
        <taxon>Bacteria</taxon>
        <taxon>Candidatus Zambryskiibacteriota</taxon>
    </lineage>
</organism>
<dbReference type="PRINTS" id="PR00974">
    <property type="entry name" value="RIBOSOMALS18"/>
</dbReference>
<evidence type="ECO:0000256" key="5">
    <source>
        <dbReference type="RuleBase" id="RU003910"/>
    </source>
</evidence>
<comment type="subunit">
    <text evidence="4">Part of the 30S ribosomal subunit. Forms a tight heterodimer with protein bS6.</text>
</comment>
<dbReference type="Gene3D" id="4.10.640.10">
    <property type="entry name" value="Ribosomal protein S18"/>
    <property type="match status" value="1"/>
</dbReference>
<proteinExistence type="inferred from homology"/>
<keyword evidence="3 4" id="KW-0687">Ribonucleoprotein</keyword>
<dbReference type="GO" id="GO:0006412">
    <property type="term" value="P:translation"/>
    <property type="evidence" value="ECO:0007669"/>
    <property type="project" value="UniProtKB-UniRule"/>
</dbReference>
<dbReference type="GO" id="GO:0022627">
    <property type="term" value="C:cytosolic small ribosomal subunit"/>
    <property type="evidence" value="ECO:0007669"/>
    <property type="project" value="TreeGrafter"/>
</dbReference>
<dbReference type="Proteomes" id="UP000178175">
    <property type="component" value="Unassembled WGS sequence"/>
</dbReference>
<comment type="similarity">
    <text evidence="1 4 5">Belongs to the bacterial ribosomal protein bS18 family.</text>
</comment>
<keyword evidence="4" id="KW-0699">rRNA-binding</keyword>
<accession>A0A1G2TE62</accession>
<dbReference type="Pfam" id="PF01084">
    <property type="entry name" value="Ribosomal_S18"/>
    <property type="match status" value="1"/>
</dbReference>
<dbReference type="GO" id="GO:0003735">
    <property type="term" value="F:structural constituent of ribosome"/>
    <property type="evidence" value="ECO:0007669"/>
    <property type="project" value="InterPro"/>
</dbReference>
<dbReference type="PANTHER" id="PTHR13479">
    <property type="entry name" value="30S RIBOSOMAL PROTEIN S18"/>
    <property type="match status" value="1"/>
</dbReference>